<accession>A0AAV7NNE8</accession>
<protein>
    <submittedName>
        <fullName evidence="1">Uncharacterized protein</fullName>
    </submittedName>
</protein>
<evidence type="ECO:0000313" key="1">
    <source>
        <dbReference type="EMBL" id="KAJ1117552.1"/>
    </source>
</evidence>
<name>A0AAV7NNE8_PLEWA</name>
<proteinExistence type="predicted"/>
<organism evidence="1 2">
    <name type="scientific">Pleurodeles waltl</name>
    <name type="common">Iberian ribbed newt</name>
    <dbReference type="NCBI Taxonomy" id="8319"/>
    <lineage>
        <taxon>Eukaryota</taxon>
        <taxon>Metazoa</taxon>
        <taxon>Chordata</taxon>
        <taxon>Craniata</taxon>
        <taxon>Vertebrata</taxon>
        <taxon>Euteleostomi</taxon>
        <taxon>Amphibia</taxon>
        <taxon>Batrachia</taxon>
        <taxon>Caudata</taxon>
        <taxon>Salamandroidea</taxon>
        <taxon>Salamandridae</taxon>
        <taxon>Pleurodelinae</taxon>
        <taxon>Pleurodeles</taxon>
    </lineage>
</organism>
<dbReference type="EMBL" id="JANPWB010000012">
    <property type="protein sequence ID" value="KAJ1117552.1"/>
    <property type="molecule type" value="Genomic_DNA"/>
</dbReference>
<dbReference type="PANTHER" id="PTHR31635:SF196">
    <property type="entry name" value="REVERSE TRANSCRIPTASE DOMAIN-CONTAINING PROTEIN-RELATED"/>
    <property type="match status" value="1"/>
</dbReference>
<comment type="caution">
    <text evidence="1">The sequence shown here is derived from an EMBL/GenBank/DDBJ whole genome shotgun (WGS) entry which is preliminary data.</text>
</comment>
<dbReference type="AlphaFoldDB" id="A0AAV7NNE8"/>
<sequence length="184" mass="21118">MPTLPHRCGTPVVLESFQYLAIYVTRNAEEFQGQNLVPQLEHLCRDVAHWQVLPVSLMGQAALFKMVSLTCILYVLQNTPYRVTADFFTRVNSEVRKHLWNRGSLHISLAKLHHGVFERGLEIPEIQGYYWASQLITINKWVFVDNGEPVHWVNREAMGDLGLLVHPLRPAPRAHTPATYTDHN</sequence>
<dbReference type="PANTHER" id="PTHR31635">
    <property type="entry name" value="REVERSE TRANSCRIPTASE DOMAIN-CONTAINING PROTEIN-RELATED"/>
    <property type="match status" value="1"/>
</dbReference>
<gene>
    <name evidence="1" type="ORF">NDU88_005750</name>
</gene>
<reference evidence="1" key="1">
    <citation type="journal article" date="2022" name="bioRxiv">
        <title>Sequencing and chromosome-scale assembly of the giantPleurodeles waltlgenome.</title>
        <authorList>
            <person name="Brown T."/>
            <person name="Elewa A."/>
            <person name="Iarovenko S."/>
            <person name="Subramanian E."/>
            <person name="Araus A.J."/>
            <person name="Petzold A."/>
            <person name="Susuki M."/>
            <person name="Suzuki K.-i.T."/>
            <person name="Hayashi T."/>
            <person name="Toyoda A."/>
            <person name="Oliveira C."/>
            <person name="Osipova E."/>
            <person name="Leigh N.D."/>
            <person name="Simon A."/>
            <person name="Yun M.H."/>
        </authorList>
    </citation>
    <scope>NUCLEOTIDE SEQUENCE</scope>
    <source>
        <strain evidence="1">20211129_DDA</strain>
        <tissue evidence="1">Liver</tissue>
    </source>
</reference>
<keyword evidence="2" id="KW-1185">Reference proteome</keyword>
<dbReference type="Proteomes" id="UP001066276">
    <property type="component" value="Chromosome 8"/>
</dbReference>
<evidence type="ECO:0000313" key="2">
    <source>
        <dbReference type="Proteomes" id="UP001066276"/>
    </source>
</evidence>